<dbReference type="AlphaFoldDB" id="X1U5D3"/>
<feature type="non-terminal residue" evidence="1">
    <location>
        <position position="1"/>
    </location>
</feature>
<comment type="caution">
    <text evidence="1">The sequence shown here is derived from an EMBL/GenBank/DDBJ whole genome shotgun (WGS) entry which is preliminary data.</text>
</comment>
<gene>
    <name evidence="1" type="ORF">S12H4_13150</name>
</gene>
<name>X1U5D3_9ZZZZ</name>
<evidence type="ECO:0000313" key="1">
    <source>
        <dbReference type="EMBL" id="GAI87484.1"/>
    </source>
</evidence>
<proteinExistence type="predicted"/>
<protein>
    <submittedName>
        <fullName evidence="1">Uncharacterized protein</fullName>
    </submittedName>
</protein>
<sequence length="55" mass="6593">EPSIDNAGLFYYLFIFREEDERCFIVLIDSCLNFVFSHVLGLDHRCRDELEELHN</sequence>
<organism evidence="1">
    <name type="scientific">marine sediment metagenome</name>
    <dbReference type="NCBI Taxonomy" id="412755"/>
    <lineage>
        <taxon>unclassified sequences</taxon>
        <taxon>metagenomes</taxon>
        <taxon>ecological metagenomes</taxon>
    </lineage>
</organism>
<accession>X1U5D3</accession>
<reference evidence="1" key="1">
    <citation type="journal article" date="2014" name="Front. Microbiol.">
        <title>High frequency of phylogenetically diverse reductive dehalogenase-homologous genes in deep subseafloor sedimentary metagenomes.</title>
        <authorList>
            <person name="Kawai M."/>
            <person name="Futagami T."/>
            <person name="Toyoda A."/>
            <person name="Takaki Y."/>
            <person name="Nishi S."/>
            <person name="Hori S."/>
            <person name="Arai W."/>
            <person name="Tsubouchi T."/>
            <person name="Morono Y."/>
            <person name="Uchiyama I."/>
            <person name="Ito T."/>
            <person name="Fujiyama A."/>
            <person name="Inagaki F."/>
            <person name="Takami H."/>
        </authorList>
    </citation>
    <scope>NUCLEOTIDE SEQUENCE</scope>
    <source>
        <strain evidence="1">Expedition CK06-06</strain>
    </source>
</reference>
<dbReference type="EMBL" id="BARW01006264">
    <property type="protein sequence ID" value="GAI87484.1"/>
    <property type="molecule type" value="Genomic_DNA"/>
</dbReference>